<dbReference type="InterPro" id="IPR013083">
    <property type="entry name" value="Znf_RING/FYVE/PHD"/>
</dbReference>
<feature type="domain" description="PHD-type" evidence="4">
    <location>
        <begin position="15"/>
        <end position="73"/>
    </location>
</feature>
<dbReference type="eggNOG" id="ENOG502QQIW">
    <property type="taxonomic scope" value="Eukaryota"/>
</dbReference>
<dbReference type="InterPro" id="IPR011011">
    <property type="entry name" value="Znf_FYVE_PHD"/>
</dbReference>
<accession>A0A1D6N5E7</accession>
<dbReference type="GO" id="GO:0008270">
    <property type="term" value="F:zinc ion binding"/>
    <property type="evidence" value="ECO:0007669"/>
    <property type="project" value="UniProtKB-KW"/>
</dbReference>
<dbReference type="AlphaFoldDB" id="A0A1D6N5E7"/>
<dbReference type="PROSITE" id="PS50016">
    <property type="entry name" value="ZF_PHD_2"/>
    <property type="match status" value="2"/>
</dbReference>
<dbReference type="PANTHER" id="PTHR47162">
    <property type="entry name" value="OS02G0192300 PROTEIN"/>
    <property type="match status" value="1"/>
</dbReference>
<reference evidence="5" key="1">
    <citation type="submission" date="2015-12" db="EMBL/GenBank/DDBJ databases">
        <title>Update maize B73 reference genome by single molecule sequencing technologies.</title>
        <authorList>
            <consortium name="Maize Genome Sequencing Project"/>
            <person name="Ware D."/>
        </authorList>
    </citation>
    <scope>NUCLEOTIDE SEQUENCE [LARGE SCALE GENOMIC DNA]</scope>
    <source>
        <tissue evidence="5">Seedling</tissue>
    </source>
</reference>
<feature type="domain" description="PHD-type" evidence="4">
    <location>
        <begin position="69"/>
        <end position="119"/>
    </location>
</feature>
<dbReference type="InterPro" id="IPR001965">
    <property type="entry name" value="Znf_PHD"/>
</dbReference>
<proteinExistence type="predicted"/>
<gene>
    <name evidence="5" type="ORF">ZEAMMB73_Zm00001d042613</name>
</gene>
<evidence type="ECO:0000256" key="2">
    <source>
        <dbReference type="ARBA" id="ARBA00022771"/>
    </source>
</evidence>
<organism evidence="5">
    <name type="scientific">Zea mays</name>
    <name type="common">Maize</name>
    <dbReference type="NCBI Taxonomy" id="4577"/>
    <lineage>
        <taxon>Eukaryota</taxon>
        <taxon>Viridiplantae</taxon>
        <taxon>Streptophyta</taxon>
        <taxon>Embryophyta</taxon>
        <taxon>Tracheophyta</taxon>
        <taxon>Spermatophyta</taxon>
        <taxon>Magnoliopsida</taxon>
        <taxon>Liliopsida</taxon>
        <taxon>Poales</taxon>
        <taxon>Poaceae</taxon>
        <taxon>PACMAD clade</taxon>
        <taxon>Panicoideae</taxon>
        <taxon>Andropogonodae</taxon>
        <taxon>Andropogoneae</taxon>
        <taxon>Tripsacinae</taxon>
        <taxon>Zea</taxon>
    </lineage>
</organism>
<dbReference type="STRING" id="4577.A0A1D6N5E7"/>
<dbReference type="PANTHER" id="PTHR47162:SF9">
    <property type="entry name" value="PHD FINGER PROTEIN EHD3-LIKE"/>
    <property type="match status" value="1"/>
</dbReference>
<evidence type="ECO:0000256" key="3">
    <source>
        <dbReference type="ARBA" id="ARBA00022833"/>
    </source>
</evidence>
<dbReference type="InParanoid" id="A0A1D6N5E7"/>
<sequence>MDPSELPELSRTAMLICCKVCGGPEEVDKRFLICDHYLCLYKYYHISCLTTEQIASDVQMGSQRWYCPSCLCRVCLCDTDDDQIILCDCCDQGYHLYCLSPPRRKVPKGHWDCEPCKERREKEKRILMLHRKDYDEDILKSGEFHGPNLLLKAAKKVKRDEEVKVAKTKSTRKCKFAFTFGN</sequence>
<dbReference type="Gene3D" id="3.30.40.10">
    <property type="entry name" value="Zinc/RING finger domain, C3HC4 (zinc finger)"/>
    <property type="match status" value="2"/>
</dbReference>
<dbReference type="SMART" id="SM00249">
    <property type="entry name" value="PHD"/>
    <property type="match status" value="2"/>
</dbReference>
<dbReference type="InterPro" id="IPR019787">
    <property type="entry name" value="Znf_PHD-finger"/>
</dbReference>
<keyword evidence="3" id="KW-0862">Zinc</keyword>
<dbReference type="SUPFAM" id="SSF57903">
    <property type="entry name" value="FYVE/PHD zinc finger"/>
    <property type="match status" value="2"/>
</dbReference>
<dbReference type="EMBL" id="CM007649">
    <property type="protein sequence ID" value="ONM35855.1"/>
    <property type="molecule type" value="Genomic_DNA"/>
</dbReference>
<name>A0A1D6N5E7_MAIZE</name>
<dbReference type="IntAct" id="A0A1D6N5E7">
    <property type="interactions" value="5"/>
</dbReference>
<dbReference type="PaxDb" id="4577-GRMZM2G025703_P03"/>
<dbReference type="OMA" id="CNEVEKP"/>
<dbReference type="ExpressionAtlas" id="A0A1D6N5E7">
    <property type="expression patterns" value="baseline and differential"/>
</dbReference>
<dbReference type="Pfam" id="PF00628">
    <property type="entry name" value="PHD"/>
    <property type="match status" value="2"/>
</dbReference>
<evidence type="ECO:0000313" key="5">
    <source>
        <dbReference type="EMBL" id="ONM35855.1"/>
    </source>
</evidence>
<protein>
    <submittedName>
        <fullName evidence="5">RING/FYVE/PHD-type zinc finger family protein</fullName>
    </submittedName>
</protein>
<dbReference type="SMR" id="A0A1D6N5E7"/>
<evidence type="ECO:0000259" key="4">
    <source>
        <dbReference type="PROSITE" id="PS50016"/>
    </source>
</evidence>
<keyword evidence="1" id="KW-0479">Metal-binding</keyword>
<keyword evidence="2" id="KW-0863">Zinc-finger</keyword>
<evidence type="ECO:0000256" key="1">
    <source>
        <dbReference type="ARBA" id="ARBA00022723"/>
    </source>
</evidence>